<comment type="caution">
    <text evidence="2">The sequence shown here is derived from an EMBL/GenBank/DDBJ whole genome shotgun (WGS) entry which is preliminary data.</text>
</comment>
<evidence type="ECO:0000313" key="2">
    <source>
        <dbReference type="EMBL" id="PIT95934.1"/>
    </source>
</evidence>
<evidence type="ECO:0000256" key="1">
    <source>
        <dbReference type="SAM" id="Phobius"/>
    </source>
</evidence>
<accession>A0A2M6WT27</accession>
<sequence>MWLVILINAILIWLVLLAQTAVWSLPAGFNFLNIVLVILIYILVIFGPHRAAWWFLAFGWFLDIFQFNVFGANLLALGLCFGIVFFLLSNFITNRSLYSIWLLTVVATFIYDGVLGLFTAWRFNDWSIFASVHGELWRLIANLLLATVLFYFFGAVSKRVRPVFLKDFKRF</sequence>
<evidence type="ECO:0008006" key="4">
    <source>
        <dbReference type="Google" id="ProtNLM"/>
    </source>
</evidence>
<feature type="transmembrane region" description="Helical" evidence="1">
    <location>
        <begin position="136"/>
        <end position="156"/>
    </location>
</feature>
<dbReference type="Proteomes" id="UP000228533">
    <property type="component" value="Unassembled WGS sequence"/>
</dbReference>
<evidence type="ECO:0000313" key="3">
    <source>
        <dbReference type="Proteomes" id="UP000228533"/>
    </source>
</evidence>
<feature type="transmembrane region" description="Helical" evidence="1">
    <location>
        <begin position="75"/>
        <end position="93"/>
    </location>
</feature>
<dbReference type="EMBL" id="PFAM01000017">
    <property type="protein sequence ID" value="PIT95934.1"/>
    <property type="molecule type" value="Genomic_DNA"/>
</dbReference>
<proteinExistence type="predicted"/>
<feature type="transmembrane region" description="Helical" evidence="1">
    <location>
        <begin position="100"/>
        <end position="121"/>
    </location>
</feature>
<keyword evidence="1" id="KW-1133">Transmembrane helix</keyword>
<organism evidence="2 3">
    <name type="scientific">Candidatus Falkowbacteria bacterium CG10_big_fil_rev_8_21_14_0_10_37_14</name>
    <dbReference type="NCBI Taxonomy" id="1974561"/>
    <lineage>
        <taxon>Bacteria</taxon>
        <taxon>Candidatus Falkowiibacteriota</taxon>
    </lineage>
</organism>
<name>A0A2M6WT27_9BACT</name>
<reference evidence="3" key="1">
    <citation type="submission" date="2017-09" db="EMBL/GenBank/DDBJ databases">
        <title>Depth-based differentiation of microbial function through sediment-hosted aquifers and enrichment of novel symbionts in the deep terrestrial subsurface.</title>
        <authorList>
            <person name="Probst A.J."/>
            <person name="Ladd B."/>
            <person name="Jarett J.K."/>
            <person name="Geller-Mcgrath D.E."/>
            <person name="Sieber C.M.K."/>
            <person name="Emerson J.B."/>
            <person name="Anantharaman K."/>
            <person name="Thomas B.C."/>
            <person name="Malmstrom R."/>
            <person name="Stieglmeier M."/>
            <person name="Klingl A."/>
            <person name="Woyke T."/>
            <person name="Ryan C.M."/>
            <person name="Banfield J.F."/>
        </authorList>
    </citation>
    <scope>NUCLEOTIDE SEQUENCE [LARGE SCALE GENOMIC DNA]</scope>
</reference>
<dbReference type="AlphaFoldDB" id="A0A2M6WT27"/>
<protein>
    <recommendedName>
        <fullName evidence="4">Rod shape-determining protein MreD</fullName>
    </recommendedName>
</protein>
<feature type="transmembrane region" description="Helical" evidence="1">
    <location>
        <begin position="28"/>
        <end position="46"/>
    </location>
</feature>
<gene>
    <name evidence="2" type="ORF">COT94_03030</name>
</gene>
<keyword evidence="1" id="KW-0812">Transmembrane</keyword>
<keyword evidence="1" id="KW-0472">Membrane</keyword>